<evidence type="ECO:0000313" key="2">
    <source>
        <dbReference type="Proteomes" id="UP000183940"/>
    </source>
</evidence>
<gene>
    <name evidence="1" type="ORF">BI308_02350</name>
</gene>
<reference evidence="1" key="1">
    <citation type="submission" date="2016-10" db="EMBL/GenBank/DDBJ databases">
        <title>CRISPR-Cas defence system in Roseofilum reptotaenium: evidence of a bacteriophage-cyanobacterium arms race in the coral black band disease.</title>
        <authorList>
            <person name="Buerger P."/>
            <person name="Wood-Charlson E.M."/>
            <person name="Weynberg K.D."/>
            <person name="Willis B."/>
            <person name="Van Oppen M.J."/>
        </authorList>
    </citation>
    <scope>NUCLEOTIDE SEQUENCE [LARGE SCALE GENOMIC DNA]</scope>
    <source>
        <strain evidence="1">AO1-A</strain>
    </source>
</reference>
<dbReference type="Proteomes" id="UP000183940">
    <property type="component" value="Unassembled WGS sequence"/>
</dbReference>
<dbReference type="NCBIfam" id="NF045586">
    <property type="entry name" value="Npun_F0494_fam"/>
    <property type="match status" value="1"/>
</dbReference>
<sequence length="137" mass="15666">MSLVHSSPSPVPQQDSPTWMRADLALRCSPFQLQLFTDLKIRSIPLAEIATQTGLTAHYTRATLTEIAAEDALLWLIQVGILRREVDGQGITDRFRLTPLGRQLIEYWERQTGTLPSVSIGDRLYNRLHQLIPWFLR</sequence>
<dbReference type="STRING" id="1925591.BI308_02350"/>
<keyword evidence="2" id="KW-1185">Reference proteome</keyword>
<dbReference type="EMBL" id="MLAW01000002">
    <property type="protein sequence ID" value="OJJ27343.1"/>
    <property type="molecule type" value="Genomic_DNA"/>
</dbReference>
<proteinExistence type="predicted"/>
<evidence type="ECO:0000313" key="1">
    <source>
        <dbReference type="EMBL" id="OJJ27343.1"/>
    </source>
</evidence>
<name>A0A1L9QXF9_9CYAN</name>
<organism evidence="1 2">
    <name type="scientific">Roseofilum reptotaenium AO1-A</name>
    <dbReference type="NCBI Taxonomy" id="1925591"/>
    <lineage>
        <taxon>Bacteria</taxon>
        <taxon>Bacillati</taxon>
        <taxon>Cyanobacteriota</taxon>
        <taxon>Cyanophyceae</taxon>
        <taxon>Desertifilales</taxon>
        <taxon>Desertifilaceae</taxon>
        <taxon>Roseofilum</taxon>
    </lineage>
</organism>
<dbReference type="InterPro" id="IPR054651">
    <property type="entry name" value="Npun_F0494-like"/>
</dbReference>
<comment type="caution">
    <text evidence="1">The sequence shown here is derived from an EMBL/GenBank/DDBJ whole genome shotgun (WGS) entry which is preliminary data.</text>
</comment>
<protein>
    <recommendedName>
        <fullName evidence="3">MarR family transcriptional regulator</fullName>
    </recommendedName>
</protein>
<evidence type="ECO:0008006" key="3">
    <source>
        <dbReference type="Google" id="ProtNLM"/>
    </source>
</evidence>
<accession>A0A1L9QXF9</accession>
<dbReference type="AlphaFoldDB" id="A0A1L9QXF9"/>